<evidence type="ECO:0000313" key="2">
    <source>
        <dbReference type="Proteomes" id="UP000816034"/>
    </source>
</evidence>
<evidence type="ECO:0008006" key="3">
    <source>
        <dbReference type="Google" id="ProtNLM"/>
    </source>
</evidence>
<keyword evidence="2" id="KW-1185">Reference proteome</keyword>
<dbReference type="PANTHER" id="PTHR13318:SF190">
    <property type="entry name" value="PARTNER OF PAIRED, ISOFORM B"/>
    <property type="match status" value="1"/>
</dbReference>
<dbReference type="PANTHER" id="PTHR13318">
    <property type="entry name" value="PARTNER OF PAIRED, ISOFORM B-RELATED"/>
    <property type="match status" value="1"/>
</dbReference>
<dbReference type="RefSeq" id="XP_044548994.1">
    <property type="nucleotide sequence ID" value="XM_044694315.1"/>
</dbReference>
<evidence type="ECO:0000313" key="1">
    <source>
        <dbReference type="EMBL" id="KAG2383315.1"/>
    </source>
</evidence>
<protein>
    <recommendedName>
        <fullName evidence="3">F-box domain-containing protein</fullName>
    </recommendedName>
</protein>
<dbReference type="InterPro" id="IPR001611">
    <property type="entry name" value="Leu-rich_rpt"/>
</dbReference>
<dbReference type="Pfam" id="PF13516">
    <property type="entry name" value="LRR_6"/>
    <property type="match status" value="4"/>
</dbReference>
<dbReference type="GO" id="GO:0031146">
    <property type="term" value="P:SCF-dependent proteasomal ubiquitin-dependent protein catabolic process"/>
    <property type="evidence" value="ECO:0007669"/>
    <property type="project" value="TreeGrafter"/>
</dbReference>
<sequence>MFKPEPPHGNMISDLPDELVQLILHFLPHSFIIQHAVLISKQFLQAALSNGLFVHIRQGRELPHRLLQKLYKATVLNNVISLEIYHQDRKKVSFAGFSSPNFKHLTRLRLKSVYLSLDHVKCIMQSGNVQKLRELDLSENYEIGANSMQYIYEAKLDELESLDLNGCRIGKEGLKLLLLGRNRSLEQDHQVLHSSSSSSSNTSSQWFLKNLTHLNLADNELYDEGATLIANRCFPHLTHLNLAQNYISHDGVDAITMNAAANFKSLRKLTLDRYNDNHVLSPISVNWVRLNRVFDGTESKRVETSVRYLTSMPCFENAQIISLNENSITDEGLLEILDRSKNVTDLSLAKNLFTIQGAKSIGSATNLNKLTRLDLSRNSMMSNEGIRSILKNPSLRNLTTLILNESRSSQEDYMLLFNCPYLSNLTQLDICFVTRFSKAGVKALGSSPYLTKLTALHMDGTITCDEASCFAHHCKSLQNLKLLSLGSCFLGEQEESILKNSLYLQNVTSLNTFTYIERD</sequence>
<dbReference type="EMBL" id="PYSW02000021">
    <property type="protein sequence ID" value="KAG2383315.1"/>
    <property type="molecule type" value="Genomic_DNA"/>
</dbReference>
<dbReference type="AlphaFoldDB" id="A0AA88KL68"/>
<dbReference type="SUPFAM" id="SSF81383">
    <property type="entry name" value="F-box domain"/>
    <property type="match status" value="1"/>
</dbReference>
<dbReference type="GeneID" id="68097107"/>
<proteinExistence type="predicted"/>
<comment type="caution">
    <text evidence="1">The sequence shown here is derived from an EMBL/GenBank/DDBJ whole genome shotgun (WGS) entry which is preliminary data.</text>
</comment>
<dbReference type="InterPro" id="IPR036047">
    <property type="entry name" value="F-box-like_dom_sf"/>
</dbReference>
<dbReference type="GO" id="GO:0019005">
    <property type="term" value="C:SCF ubiquitin ligase complex"/>
    <property type="evidence" value="ECO:0007669"/>
    <property type="project" value="TreeGrafter"/>
</dbReference>
<dbReference type="SMART" id="SM00367">
    <property type="entry name" value="LRR_CC"/>
    <property type="match status" value="5"/>
</dbReference>
<dbReference type="SUPFAM" id="SSF52047">
    <property type="entry name" value="RNI-like"/>
    <property type="match status" value="2"/>
</dbReference>
<reference evidence="1 2" key="1">
    <citation type="journal article" date="2018" name="BMC Genomics">
        <title>The genome of Naegleria lovaniensis, the basis for a comparative approach to unravel pathogenicity factors of the human pathogenic amoeba N. fowleri.</title>
        <authorList>
            <person name="Liechti N."/>
            <person name="Schurch N."/>
            <person name="Bruggmann R."/>
            <person name="Wittwer M."/>
        </authorList>
    </citation>
    <scope>NUCLEOTIDE SEQUENCE [LARGE SCALE GENOMIC DNA]</scope>
    <source>
        <strain evidence="1 2">ATCC 30569</strain>
    </source>
</reference>
<dbReference type="InterPro" id="IPR032675">
    <property type="entry name" value="LRR_dom_sf"/>
</dbReference>
<organism evidence="1 2">
    <name type="scientific">Naegleria lovaniensis</name>
    <name type="common">Amoeba</name>
    <dbReference type="NCBI Taxonomy" id="51637"/>
    <lineage>
        <taxon>Eukaryota</taxon>
        <taxon>Discoba</taxon>
        <taxon>Heterolobosea</taxon>
        <taxon>Tetramitia</taxon>
        <taxon>Eutetramitia</taxon>
        <taxon>Vahlkampfiidae</taxon>
        <taxon>Naegleria</taxon>
    </lineage>
</organism>
<accession>A0AA88KL68</accession>
<gene>
    <name evidence="1" type="ORF">C9374_004652</name>
</gene>
<dbReference type="Gene3D" id="3.80.10.10">
    <property type="entry name" value="Ribonuclease Inhibitor"/>
    <property type="match status" value="3"/>
</dbReference>
<dbReference type="InterPro" id="IPR006553">
    <property type="entry name" value="Leu-rich_rpt_Cys-con_subtyp"/>
</dbReference>
<name>A0AA88KL68_NAELO</name>
<dbReference type="Proteomes" id="UP000816034">
    <property type="component" value="Unassembled WGS sequence"/>
</dbReference>